<dbReference type="InterPro" id="IPR020846">
    <property type="entry name" value="MFS_dom"/>
</dbReference>
<dbReference type="RefSeq" id="WP_090551990.1">
    <property type="nucleotide sequence ID" value="NZ_FNSR01000003.1"/>
</dbReference>
<evidence type="ECO:0000313" key="7">
    <source>
        <dbReference type="EMBL" id="SEK31551.1"/>
    </source>
</evidence>
<feature type="transmembrane region" description="Helical" evidence="5">
    <location>
        <begin position="116"/>
        <end position="137"/>
    </location>
</feature>
<feature type="transmembrane region" description="Helical" evidence="5">
    <location>
        <begin position="91"/>
        <end position="110"/>
    </location>
</feature>
<name>A0A1H7G094_9BURK</name>
<evidence type="ECO:0000256" key="5">
    <source>
        <dbReference type="SAM" id="Phobius"/>
    </source>
</evidence>
<dbReference type="Pfam" id="PF07690">
    <property type="entry name" value="MFS_1"/>
    <property type="match status" value="1"/>
</dbReference>
<keyword evidence="8" id="KW-1185">Reference proteome</keyword>
<feature type="transmembrane region" description="Helical" evidence="5">
    <location>
        <begin position="178"/>
        <end position="199"/>
    </location>
</feature>
<feature type="transmembrane region" description="Helical" evidence="5">
    <location>
        <begin position="414"/>
        <end position="436"/>
    </location>
</feature>
<evidence type="ECO:0000256" key="2">
    <source>
        <dbReference type="ARBA" id="ARBA00022692"/>
    </source>
</evidence>
<comment type="subcellular location">
    <subcellularLocation>
        <location evidence="1">Membrane</location>
        <topology evidence="1">Multi-pass membrane protein</topology>
    </subcellularLocation>
</comment>
<dbReference type="InterPro" id="IPR011701">
    <property type="entry name" value="MFS"/>
</dbReference>
<dbReference type="GO" id="GO:0005886">
    <property type="term" value="C:plasma membrane"/>
    <property type="evidence" value="ECO:0007669"/>
    <property type="project" value="TreeGrafter"/>
</dbReference>
<dbReference type="AlphaFoldDB" id="A0A1H7G094"/>
<feature type="transmembrane region" description="Helical" evidence="5">
    <location>
        <begin position="321"/>
        <end position="341"/>
    </location>
</feature>
<dbReference type="CDD" id="cd17365">
    <property type="entry name" value="MFS_PcaK_like"/>
    <property type="match status" value="1"/>
</dbReference>
<dbReference type="PANTHER" id="PTHR23508:SF10">
    <property type="entry name" value="CARBOXYLIC ACID TRANSPORTER PROTEIN HOMOLOG"/>
    <property type="match status" value="1"/>
</dbReference>
<dbReference type="PROSITE" id="PS50850">
    <property type="entry name" value="MFS"/>
    <property type="match status" value="1"/>
</dbReference>
<dbReference type="SUPFAM" id="SSF103473">
    <property type="entry name" value="MFS general substrate transporter"/>
    <property type="match status" value="1"/>
</dbReference>
<accession>A0A1H7G094</accession>
<feature type="transmembrane region" description="Helical" evidence="5">
    <location>
        <begin position="21"/>
        <end position="38"/>
    </location>
</feature>
<dbReference type="InterPro" id="IPR036259">
    <property type="entry name" value="MFS_trans_sf"/>
</dbReference>
<dbReference type="Gene3D" id="1.20.1250.20">
    <property type="entry name" value="MFS general substrate transporter like domains"/>
    <property type="match status" value="1"/>
</dbReference>
<proteinExistence type="predicted"/>
<feature type="domain" description="Major facilitator superfamily (MFS) profile" evidence="6">
    <location>
        <begin position="25"/>
        <end position="437"/>
    </location>
</feature>
<feature type="transmembrane region" description="Helical" evidence="5">
    <location>
        <begin position="255"/>
        <end position="277"/>
    </location>
</feature>
<feature type="transmembrane region" description="Helical" evidence="5">
    <location>
        <begin position="386"/>
        <end position="408"/>
    </location>
</feature>
<dbReference type="OrthoDB" id="7066727at2"/>
<evidence type="ECO:0000256" key="3">
    <source>
        <dbReference type="ARBA" id="ARBA00022989"/>
    </source>
</evidence>
<feature type="transmembrane region" description="Helical" evidence="5">
    <location>
        <begin position="58"/>
        <end position="79"/>
    </location>
</feature>
<evidence type="ECO:0000259" key="6">
    <source>
        <dbReference type="PROSITE" id="PS50850"/>
    </source>
</evidence>
<feature type="transmembrane region" description="Helical" evidence="5">
    <location>
        <begin position="347"/>
        <end position="374"/>
    </location>
</feature>
<feature type="transmembrane region" description="Helical" evidence="5">
    <location>
        <begin position="149"/>
        <end position="172"/>
    </location>
</feature>
<sequence length="469" mass="49752">MEANRTFNIATLIEEQKTGRFAVGLLFWCFLVMLMDGYDQTAVSFAAPAIIKDWHVSRGGFGPVFGAGLFGTLIGSFIFGYLGDRLGRKRAIVMGSLFFGLLTFASVWVTSLHELMLLRFLAGIGMGGVVPNAVALVAEYAPKRLRATWVTLMFSGFSIGAGSGGLVSSALIHRFGWPVMFVVGGGGSLVVALLLMFTLPESAKLLVVRQRGIDTVRRLVARLRPELNIPADALFVPGEVQEKQRFVLKLIFSDGLAAITPLLWIVFIANSMALYFLQNWLPVLIEGMGIDPRGAGLITAMFSVGGVIGGLILCRFVDRHGVLAIISLPAIGFPVVALLGHGSSQTWLMVAVFAAGFCVVGAQYGLYAVAGMIYPTSFRSAGVGSAISVGKIGSVSGPVIGGLLLSMHLPITQLFYSASLLFLVAAVFSTVLAMLYRGRFGAQHAADAAAAVTAAAAVDPLRRPLARDS</sequence>
<evidence type="ECO:0000256" key="1">
    <source>
        <dbReference type="ARBA" id="ARBA00004141"/>
    </source>
</evidence>
<dbReference type="Proteomes" id="UP000199120">
    <property type="component" value="Unassembled WGS sequence"/>
</dbReference>
<keyword evidence="3 5" id="KW-1133">Transmembrane helix</keyword>
<dbReference type="InterPro" id="IPR005829">
    <property type="entry name" value="Sugar_transporter_CS"/>
</dbReference>
<dbReference type="EMBL" id="FOAJ01000001">
    <property type="protein sequence ID" value="SEK31551.1"/>
    <property type="molecule type" value="Genomic_DNA"/>
</dbReference>
<evidence type="ECO:0000256" key="4">
    <source>
        <dbReference type="ARBA" id="ARBA00023136"/>
    </source>
</evidence>
<reference evidence="8" key="1">
    <citation type="submission" date="2016-10" db="EMBL/GenBank/DDBJ databases">
        <authorList>
            <person name="Varghese N."/>
            <person name="Submissions S."/>
        </authorList>
    </citation>
    <scope>NUCLEOTIDE SEQUENCE [LARGE SCALE GENOMIC DNA]</scope>
    <source>
        <strain evidence="8">LMG 26416</strain>
    </source>
</reference>
<protein>
    <submittedName>
        <fullName evidence="7">MFS transporter, AAHS family, 4-hydroxybenzoate transporter</fullName>
    </submittedName>
</protein>
<gene>
    <name evidence="7" type="ORF">SAMN05192542_101547</name>
</gene>
<dbReference type="STRING" id="416943.SAMN05445871_5696"/>
<keyword evidence="4 5" id="KW-0472">Membrane</keyword>
<evidence type="ECO:0000313" key="8">
    <source>
        <dbReference type="Proteomes" id="UP000199120"/>
    </source>
</evidence>
<dbReference type="PANTHER" id="PTHR23508">
    <property type="entry name" value="CARBOXYLIC ACID TRANSPORTER PROTEIN HOMOLOG"/>
    <property type="match status" value="1"/>
</dbReference>
<dbReference type="GO" id="GO:0046943">
    <property type="term" value="F:carboxylic acid transmembrane transporter activity"/>
    <property type="evidence" value="ECO:0007669"/>
    <property type="project" value="TreeGrafter"/>
</dbReference>
<organism evidence="7 8">
    <name type="scientific">Paraburkholderia caballeronis</name>
    <dbReference type="NCBI Taxonomy" id="416943"/>
    <lineage>
        <taxon>Bacteria</taxon>
        <taxon>Pseudomonadati</taxon>
        <taxon>Pseudomonadota</taxon>
        <taxon>Betaproteobacteria</taxon>
        <taxon>Burkholderiales</taxon>
        <taxon>Burkholderiaceae</taxon>
        <taxon>Paraburkholderia</taxon>
    </lineage>
</organism>
<feature type="transmembrane region" description="Helical" evidence="5">
    <location>
        <begin position="297"/>
        <end position="314"/>
    </location>
</feature>
<keyword evidence="2 5" id="KW-0812">Transmembrane</keyword>
<dbReference type="PROSITE" id="PS00217">
    <property type="entry name" value="SUGAR_TRANSPORT_2"/>
    <property type="match status" value="1"/>
</dbReference>